<dbReference type="STRING" id="1334629.MFUL124B02_31340"/>
<organism evidence="10 13">
    <name type="scientific">Myxococcus fulvus</name>
    <dbReference type="NCBI Taxonomy" id="33"/>
    <lineage>
        <taxon>Bacteria</taxon>
        <taxon>Pseudomonadati</taxon>
        <taxon>Myxococcota</taxon>
        <taxon>Myxococcia</taxon>
        <taxon>Myxococcales</taxon>
        <taxon>Cystobacterineae</taxon>
        <taxon>Myxococcaceae</taxon>
        <taxon>Myxococcus</taxon>
    </lineage>
</organism>
<evidence type="ECO:0000256" key="7">
    <source>
        <dbReference type="ARBA" id="ARBA00023237"/>
    </source>
</evidence>
<dbReference type="InterPro" id="IPR008969">
    <property type="entry name" value="CarboxyPept-like_regulatory"/>
</dbReference>
<keyword evidence="5 8" id="KW-0732">Signal</keyword>
<feature type="chain" id="PRO_5022828988" evidence="8">
    <location>
        <begin position="30"/>
        <end position="934"/>
    </location>
</feature>
<comment type="subcellular location">
    <subcellularLocation>
        <location evidence="1">Cell outer membrane</location>
        <topology evidence="1">Multi-pass membrane protein</topology>
    </subcellularLocation>
</comment>
<evidence type="ECO:0000259" key="9">
    <source>
        <dbReference type="Pfam" id="PF25183"/>
    </source>
</evidence>
<feature type="signal peptide" evidence="8">
    <location>
        <begin position="1"/>
        <end position="29"/>
    </location>
</feature>
<dbReference type="SUPFAM" id="SSF56935">
    <property type="entry name" value="Porins"/>
    <property type="match status" value="1"/>
</dbReference>
<comment type="caution">
    <text evidence="10">The sequence shown here is derived from an EMBL/GenBank/DDBJ whole genome shotgun (WGS) entry which is preliminary data.</text>
</comment>
<evidence type="ECO:0000256" key="5">
    <source>
        <dbReference type="ARBA" id="ARBA00022729"/>
    </source>
</evidence>
<evidence type="ECO:0000256" key="1">
    <source>
        <dbReference type="ARBA" id="ARBA00004571"/>
    </source>
</evidence>
<evidence type="ECO:0000313" key="12">
    <source>
        <dbReference type="Proteomes" id="UP000183760"/>
    </source>
</evidence>
<keyword evidence="7" id="KW-0998">Cell outer membrane</keyword>
<evidence type="ECO:0000256" key="6">
    <source>
        <dbReference type="ARBA" id="ARBA00023136"/>
    </source>
</evidence>
<dbReference type="Gene3D" id="2.60.40.1120">
    <property type="entry name" value="Carboxypeptidase-like, regulatory domain"/>
    <property type="match status" value="1"/>
</dbReference>
<evidence type="ECO:0000256" key="2">
    <source>
        <dbReference type="ARBA" id="ARBA00022448"/>
    </source>
</evidence>
<dbReference type="GO" id="GO:0009279">
    <property type="term" value="C:cell outer membrane"/>
    <property type="evidence" value="ECO:0007669"/>
    <property type="project" value="UniProtKB-SubCell"/>
</dbReference>
<evidence type="ECO:0000256" key="8">
    <source>
        <dbReference type="SAM" id="SignalP"/>
    </source>
</evidence>
<dbReference type="Gene3D" id="2.40.170.20">
    <property type="entry name" value="TonB-dependent receptor, beta-barrel domain"/>
    <property type="match status" value="1"/>
</dbReference>
<dbReference type="PANTHER" id="PTHR30069">
    <property type="entry name" value="TONB-DEPENDENT OUTER MEMBRANE RECEPTOR"/>
    <property type="match status" value="1"/>
</dbReference>
<dbReference type="PANTHER" id="PTHR30069:SF29">
    <property type="entry name" value="HEMOGLOBIN AND HEMOGLOBIN-HAPTOGLOBIN-BINDING PROTEIN 1-RELATED"/>
    <property type="match status" value="1"/>
</dbReference>
<evidence type="ECO:0000313" key="11">
    <source>
        <dbReference type="EMBL" id="SET36220.1"/>
    </source>
</evidence>
<dbReference type="RefSeq" id="WP_074950185.1">
    <property type="nucleotide sequence ID" value="NZ_BJXR01000083.1"/>
</dbReference>
<dbReference type="Pfam" id="PF25183">
    <property type="entry name" value="OMP_b-brl_4"/>
    <property type="match status" value="1"/>
</dbReference>
<dbReference type="EMBL" id="FOIB01000002">
    <property type="protein sequence ID" value="SET36220.1"/>
    <property type="molecule type" value="Genomic_DNA"/>
</dbReference>
<dbReference type="EMBL" id="BJXR01000083">
    <property type="protein sequence ID" value="GEN13503.1"/>
    <property type="molecule type" value="Genomic_DNA"/>
</dbReference>
<evidence type="ECO:0000256" key="3">
    <source>
        <dbReference type="ARBA" id="ARBA00022452"/>
    </source>
</evidence>
<gene>
    <name evidence="10" type="primary">oar</name>
    <name evidence="10" type="ORF">MFU01_85400</name>
    <name evidence="11" type="ORF">SAMN05443572_10210</name>
</gene>
<proteinExistence type="predicted"/>
<keyword evidence="4" id="KW-0812">Transmembrane</keyword>
<dbReference type="GO" id="GO:0044718">
    <property type="term" value="P:siderophore transmembrane transport"/>
    <property type="evidence" value="ECO:0007669"/>
    <property type="project" value="TreeGrafter"/>
</dbReference>
<keyword evidence="2" id="KW-0813">Transport</keyword>
<accession>A0A511TIT0</accession>
<dbReference type="AlphaFoldDB" id="A0A511TIT0"/>
<name>A0A511TIT0_MYXFU</name>
<keyword evidence="12" id="KW-1185">Reference proteome</keyword>
<dbReference type="InterPro" id="IPR039426">
    <property type="entry name" value="TonB-dep_rcpt-like"/>
</dbReference>
<sequence length="934" mass="103092">MKTLVCRGGGALALLLLALVASLPLPALAAGQNYGRMAGYVYDPTGAPLAEVPLTVTGPALQQPQSRTSGEDGRFEFDTLPPGENYVLEVNVPGFAPIKKAGITVLLGQATQVDVKLEVFTEQAAVATYEIVEKVNPIINPDSAQMGAVMNAEKAATSPVFTQVQAMPQLVAGVGNGNAPSLRAGLSRYGKFFIDGMDTSDVVDGSISSPMSFYAVENFEVMTGGLDAQYNSLGLIQNVVSKSGSNKFTYDVTMILSPAWANAKYRGAANQNPNVANYTQNEVPLSETAFYSPLVGVGGPIIKDKLWFYVSGQWNFSKRDTPLGEESRTSDTQTRLARLKLTWQPTTKDRLSLAFNYDNNTITNQVSTTFVTPEAETQVDRGGFFAIVNYDRNISDNVLFQLQTGLTYKDIWNGPMNEDSQDIAHTYNSITYRNAGALRNEVGNLVTEKRMRYQFDPTLLFKVKNHQMKAGFQVSYLSGDKTAQVIGNQRFNDRNGECNPEDPETFAFCNERIDFYNTDGVRGALTTEAGTLISGAFFQDRWNVNRYLTLVAGLRADVGRLYGDNNQFITNLVGVGPRLSATVDPFGNRTTLIKAHYGRSNEVGDVFIAQHANPDLLQVRSTFANGAFADCTPDTVGNPQCSVAGGASGRFFDKTNHTPPHVDELALGLHHAINEGAVIGLDLTYRKYSNMWVDEEVNRIWDPSGTRVVGYADGINHTVVKIHNPDDAWRDYRGMDLWAQGRTGPWDLLASYTLAFSNGTVGDYFDGYGANPRFKHFFEGPSPEDIRHTLKGAIGYTTRFGLDFGVRFNYRTGAPMWMFQEGSVDRQRVVRSDRGTGHSYNTGTGIPDFNDPAAISELRQPSQFLFDVQARYDLNRVIQTKETKMELTLIFFNVLNNSDVTFVQEQWRATNNRFGTATSRRSPMQAELLLRVRN</sequence>
<dbReference type="InterPro" id="IPR036942">
    <property type="entry name" value="Beta-barrel_TonB_sf"/>
</dbReference>
<dbReference type="Pfam" id="PF13620">
    <property type="entry name" value="CarboxypepD_reg"/>
    <property type="match status" value="1"/>
</dbReference>
<evidence type="ECO:0000256" key="4">
    <source>
        <dbReference type="ARBA" id="ARBA00022692"/>
    </source>
</evidence>
<keyword evidence="3" id="KW-1134">Transmembrane beta strand</keyword>
<dbReference type="GO" id="GO:0015344">
    <property type="term" value="F:siderophore uptake transmembrane transporter activity"/>
    <property type="evidence" value="ECO:0007669"/>
    <property type="project" value="TreeGrafter"/>
</dbReference>
<protein>
    <submittedName>
        <fullName evidence="11">Carboxypeptidase regulatory-like domain-containing protein</fullName>
    </submittedName>
    <submittedName>
        <fullName evidence="10">Oar protein</fullName>
    </submittedName>
</protein>
<feature type="domain" description="TonB-dependent transporter Oar-like beta-barrel" evidence="9">
    <location>
        <begin position="331"/>
        <end position="569"/>
    </location>
</feature>
<reference evidence="11 12" key="1">
    <citation type="submission" date="2016-10" db="EMBL/GenBank/DDBJ databases">
        <authorList>
            <person name="Varghese N."/>
            <person name="Submissions S."/>
        </authorList>
    </citation>
    <scope>NUCLEOTIDE SEQUENCE [LARGE SCALE GENOMIC DNA]</scope>
    <source>
        <strain evidence="11 12">DSM 16525</strain>
    </source>
</reference>
<reference evidence="10 13" key="2">
    <citation type="submission" date="2019-07" db="EMBL/GenBank/DDBJ databases">
        <title>Whole genome shotgun sequence of Myxococcus fulvus NBRC 100333.</title>
        <authorList>
            <person name="Hosoyama A."/>
            <person name="Uohara A."/>
            <person name="Ohji S."/>
            <person name="Ichikawa N."/>
        </authorList>
    </citation>
    <scope>NUCLEOTIDE SEQUENCE [LARGE SCALE GENOMIC DNA]</scope>
    <source>
        <strain evidence="10 13">NBRC 100333</strain>
    </source>
</reference>
<keyword evidence="6" id="KW-0472">Membrane</keyword>
<dbReference type="OrthoDB" id="9768147at2"/>
<evidence type="ECO:0000313" key="10">
    <source>
        <dbReference type="EMBL" id="GEN13503.1"/>
    </source>
</evidence>
<dbReference type="SUPFAM" id="SSF49464">
    <property type="entry name" value="Carboxypeptidase regulatory domain-like"/>
    <property type="match status" value="1"/>
</dbReference>
<evidence type="ECO:0000313" key="13">
    <source>
        <dbReference type="Proteomes" id="UP000321514"/>
    </source>
</evidence>
<dbReference type="Proteomes" id="UP000183760">
    <property type="component" value="Unassembled WGS sequence"/>
</dbReference>
<dbReference type="Proteomes" id="UP000321514">
    <property type="component" value="Unassembled WGS sequence"/>
</dbReference>
<dbReference type="InterPro" id="IPR057601">
    <property type="entry name" value="Oar-like_b-barrel"/>
</dbReference>